<reference evidence="2 3" key="1">
    <citation type="journal article" date="2022" name="Front. Cell. Infect. Microbiol.">
        <title>The Genomes of Two Strains of Taenia crassiceps the Animal Model for the Study of Human Cysticercosis.</title>
        <authorList>
            <person name="Bobes R.J."/>
            <person name="Estrada K."/>
            <person name="Rios-Valencia D.G."/>
            <person name="Calderon-Gallegos A."/>
            <person name="de la Torre P."/>
            <person name="Carrero J.C."/>
            <person name="Sanchez-Flores A."/>
            <person name="Laclette J.P."/>
        </authorList>
    </citation>
    <scope>NUCLEOTIDE SEQUENCE [LARGE SCALE GENOMIC DNA]</scope>
    <source>
        <strain evidence="2">WFUcys</strain>
    </source>
</reference>
<feature type="signal peptide" evidence="1">
    <location>
        <begin position="1"/>
        <end position="16"/>
    </location>
</feature>
<dbReference type="EMBL" id="JAKROA010000005">
    <property type="protein sequence ID" value="KAL5106673.1"/>
    <property type="molecule type" value="Genomic_DNA"/>
</dbReference>
<protein>
    <submittedName>
        <fullName evidence="2">Uncharacterized protein</fullName>
    </submittedName>
</protein>
<dbReference type="SUPFAM" id="SSF47391">
    <property type="entry name" value="Dimerization-anchoring domain of cAMP-dependent PK regulatory subunit"/>
    <property type="match status" value="1"/>
</dbReference>
<keyword evidence="1" id="KW-0732">Signal</keyword>
<accession>A0ABR4QBF9</accession>
<sequence>MPTLCIALVAVISTSALYEITMEEEEKEVVYTYVPENPRSKADEYLAKHGIESIFEKLVERLLVVKPEKPIAFMINVLDEI</sequence>
<organism evidence="2 3">
    <name type="scientific">Taenia crassiceps</name>
    <dbReference type="NCBI Taxonomy" id="6207"/>
    <lineage>
        <taxon>Eukaryota</taxon>
        <taxon>Metazoa</taxon>
        <taxon>Spiralia</taxon>
        <taxon>Lophotrochozoa</taxon>
        <taxon>Platyhelminthes</taxon>
        <taxon>Cestoda</taxon>
        <taxon>Eucestoda</taxon>
        <taxon>Cyclophyllidea</taxon>
        <taxon>Taeniidae</taxon>
        <taxon>Taenia</taxon>
    </lineage>
</organism>
<dbReference type="Proteomes" id="UP001651158">
    <property type="component" value="Unassembled WGS sequence"/>
</dbReference>
<proteinExistence type="predicted"/>
<evidence type="ECO:0000313" key="2">
    <source>
        <dbReference type="EMBL" id="KAL5106673.1"/>
    </source>
</evidence>
<dbReference type="CDD" id="cd22961">
    <property type="entry name" value="DD_TEX55-like"/>
    <property type="match status" value="1"/>
</dbReference>
<dbReference type="Gene3D" id="1.20.890.10">
    <property type="entry name" value="cAMP-dependent protein kinase regulatory subunit, dimerization-anchoring domain"/>
    <property type="match status" value="1"/>
</dbReference>
<comment type="caution">
    <text evidence="2">The sequence shown here is derived from an EMBL/GenBank/DDBJ whole genome shotgun (WGS) entry which is preliminary data.</text>
</comment>
<keyword evidence="3" id="KW-1185">Reference proteome</keyword>
<gene>
    <name evidence="2" type="ORF">TcWFU_002812</name>
</gene>
<feature type="chain" id="PRO_5046382335" evidence="1">
    <location>
        <begin position="17"/>
        <end position="81"/>
    </location>
</feature>
<name>A0ABR4QBF9_9CEST</name>
<evidence type="ECO:0000313" key="3">
    <source>
        <dbReference type="Proteomes" id="UP001651158"/>
    </source>
</evidence>
<evidence type="ECO:0000256" key="1">
    <source>
        <dbReference type="SAM" id="SignalP"/>
    </source>
</evidence>